<proteinExistence type="predicted"/>
<dbReference type="PATRIC" id="fig|1348973.3.peg.128"/>
<protein>
    <submittedName>
        <fullName evidence="1">Phage head-tail adaptor, putative, SPP1 family</fullName>
    </submittedName>
</protein>
<comment type="caution">
    <text evidence="1">The sequence shown here is derived from an EMBL/GenBank/DDBJ whole genome shotgun (WGS) entry which is preliminary data.</text>
</comment>
<gene>
    <name evidence="1" type="ORF">M670_00133</name>
</gene>
<accession>A0A072NTF8</accession>
<evidence type="ECO:0000313" key="2">
    <source>
        <dbReference type="Proteomes" id="UP000027936"/>
    </source>
</evidence>
<dbReference type="InterPro" id="IPR008767">
    <property type="entry name" value="Phage_SPP1_head-tail_adaptor"/>
</dbReference>
<dbReference type="AlphaFoldDB" id="A0A072NTF8"/>
<dbReference type="OrthoDB" id="9808209at2"/>
<dbReference type="NCBIfam" id="TIGR01563">
    <property type="entry name" value="gp16_SPP1"/>
    <property type="match status" value="1"/>
</dbReference>
<dbReference type="Proteomes" id="UP000027936">
    <property type="component" value="Unassembled WGS sequence"/>
</dbReference>
<dbReference type="Pfam" id="PF05521">
    <property type="entry name" value="Phage_HCP"/>
    <property type="match status" value="1"/>
</dbReference>
<reference evidence="1 2" key="1">
    <citation type="submission" date="2014-04" db="EMBL/GenBank/DDBJ databases">
        <title>Draft genome sequence of Bacillus azotoformans MEV2011, a (co-) denitrifying strain unable to grow in the presence of oxygen.</title>
        <authorList>
            <person name="Nielsen M."/>
            <person name="Schreiber L."/>
            <person name="Finster K."/>
            <person name="Schramm A."/>
        </authorList>
    </citation>
    <scope>NUCLEOTIDE SEQUENCE [LARGE SCALE GENOMIC DNA]</scope>
    <source>
        <strain evidence="1 2">MEV2011</strain>
    </source>
</reference>
<evidence type="ECO:0000313" key="1">
    <source>
        <dbReference type="EMBL" id="KEF40118.1"/>
    </source>
</evidence>
<organism evidence="1 2">
    <name type="scientific">Schinkia azotoformans MEV2011</name>
    <dbReference type="NCBI Taxonomy" id="1348973"/>
    <lineage>
        <taxon>Bacteria</taxon>
        <taxon>Bacillati</taxon>
        <taxon>Bacillota</taxon>
        <taxon>Bacilli</taxon>
        <taxon>Bacillales</taxon>
        <taxon>Bacillaceae</taxon>
        <taxon>Calidifontibacillus/Schinkia group</taxon>
        <taxon>Schinkia</taxon>
    </lineage>
</organism>
<dbReference type="InterPro" id="IPR038666">
    <property type="entry name" value="SSP1_head-tail_sf"/>
</dbReference>
<sequence length="119" mass="14001">MQPFKYNPNFNSGSFRHRITLQQFMETTDPVTDRVIKDWVDIKSVWSAIKTIKGSEYLSAATTKEHAEKTYRFVIRYTPGIDHSVQTRIKYNKRIFDIESILNDDEDRKTITIIAQEVI</sequence>
<dbReference type="Gene3D" id="2.40.10.270">
    <property type="entry name" value="Bacteriophage SPP1 head-tail adaptor protein"/>
    <property type="match status" value="1"/>
</dbReference>
<dbReference type="EMBL" id="JJRY01000001">
    <property type="protein sequence ID" value="KEF40118.1"/>
    <property type="molecule type" value="Genomic_DNA"/>
</dbReference>
<name>A0A072NTF8_SCHAZ</name>
<dbReference type="RefSeq" id="WP_035192436.1">
    <property type="nucleotide sequence ID" value="NZ_JJRY01000001.1"/>
</dbReference>